<comment type="caution">
    <text evidence="10">The sequence shown here is derived from an EMBL/GenBank/DDBJ whole genome shotgun (WGS) entry which is preliminary data.</text>
</comment>
<dbReference type="InterPro" id="IPR025846">
    <property type="entry name" value="TBL_N"/>
</dbReference>
<feature type="transmembrane region" description="Helical" evidence="7">
    <location>
        <begin position="24"/>
        <end position="43"/>
    </location>
</feature>
<evidence type="ECO:0000313" key="10">
    <source>
        <dbReference type="EMBL" id="KAF6165827.1"/>
    </source>
</evidence>
<keyword evidence="5 7" id="KW-1133">Transmembrane helix</keyword>
<evidence type="ECO:0000256" key="5">
    <source>
        <dbReference type="ARBA" id="ARBA00022989"/>
    </source>
</evidence>
<proteinExistence type="inferred from homology"/>
<evidence type="ECO:0000313" key="11">
    <source>
        <dbReference type="Proteomes" id="UP000541444"/>
    </source>
</evidence>
<keyword evidence="4" id="KW-0735">Signal-anchor</keyword>
<evidence type="ECO:0000256" key="2">
    <source>
        <dbReference type="ARBA" id="ARBA00007727"/>
    </source>
</evidence>
<keyword evidence="11" id="KW-1185">Reference proteome</keyword>
<evidence type="ECO:0000256" key="6">
    <source>
        <dbReference type="ARBA" id="ARBA00023136"/>
    </source>
</evidence>
<dbReference type="AlphaFoldDB" id="A0A7J7NF90"/>
<protein>
    <recommendedName>
        <fullName evidence="12">Trichome birefringence-like N-terminal domain-containing protein</fullName>
    </recommendedName>
</protein>
<feature type="domain" description="Trichome birefringence-like N-terminal" evidence="9">
    <location>
        <begin position="67"/>
        <end position="120"/>
    </location>
</feature>
<evidence type="ECO:0000256" key="3">
    <source>
        <dbReference type="ARBA" id="ARBA00022692"/>
    </source>
</evidence>
<name>A0A7J7NF90_9MAGN</name>
<sequence>MDLQSPTTLIQKIKLHSFTKREHSYVLSFILLLLVSFLIYHNVVNPFDPRNIFRATGFLKTSGTSNACDYSRGHWVHDDGFSLPLYTEECSFLDPGFRCHQNGRKDGDYVKWQWKPDGCELPRFNASDLLERSRNGRIVFAGDSIGRNQWESLICMLAKAVSNQSTVYEENGNPITKHKGYLSIQFHDYNLTVEYYRVPFLVTRDRPPPNSKAEIRGTIRVDHLHWHSKQWAGANVLIFNAGHWWNQDKTVKMDGIWNEGGHCDSNTEPETIYSKLEAEPWNNLFISETIEEMKNTRRNIYYLNITYLTEFRKDGHPSIHREPGTPVPFRQDCSHWCLPGVPDTWNQILYAQLLSKDYRTKKSGRVNTG</sequence>
<feature type="domain" description="Trichome birefringence-like C-terminal" evidence="8">
    <location>
        <begin position="255"/>
        <end position="351"/>
    </location>
</feature>
<organism evidence="10 11">
    <name type="scientific">Kingdonia uniflora</name>
    <dbReference type="NCBI Taxonomy" id="39325"/>
    <lineage>
        <taxon>Eukaryota</taxon>
        <taxon>Viridiplantae</taxon>
        <taxon>Streptophyta</taxon>
        <taxon>Embryophyta</taxon>
        <taxon>Tracheophyta</taxon>
        <taxon>Spermatophyta</taxon>
        <taxon>Magnoliopsida</taxon>
        <taxon>Ranunculales</taxon>
        <taxon>Circaeasteraceae</taxon>
        <taxon>Kingdonia</taxon>
    </lineage>
</organism>
<dbReference type="Pfam" id="PF14416">
    <property type="entry name" value="PMR5N"/>
    <property type="match status" value="1"/>
</dbReference>
<dbReference type="GO" id="GO:0005794">
    <property type="term" value="C:Golgi apparatus"/>
    <property type="evidence" value="ECO:0007669"/>
    <property type="project" value="TreeGrafter"/>
</dbReference>
<dbReference type="GO" id="GO:0016020">
    <property type="term" value="C:membrane"/>
    <property type="evidence" value="ECO:0007669"/>
    <property type="project" value="UniProtKB-SubCell"/>
</dbReference>
<evidence type="ECO:0000259" key="8">
    <source>
        <dbReference type="Pfam" id="PF13839"/>
    </source>
</evidence>
<dbReference type="EMBL" id="JACGCM010000816">
    <property type="protein sequence ID" value="KAF6165827.1"/>
    <property type="molecule type" value="Genomic_DNA"/>
</dbReference>
<comment type="subcellular location">
    <subcellularLocation>
        <location evidence="1">Membrane</location>
        <topology evidence="1">Single-pass membrane protein</topology>
    </subcellularLocation>
</comment>
<evidence type="ECO:0000256" key="1">
    <source>
        <dbReference type="ARBA" id="ARBA00004167"/>
    </source>
</evidence>
<feature type="domain" description="Trichome birefringence-like C-terminal" evidence="8">
    <location>
        <begin position="121"/>
        <end position="252"/>
    </location>
</feature>
<accession>A0A7J7NF90</accession>
<dbReference type="PANTHER" id="PTHR32285">
    <property type="entry name" value="PROTEIN TRICHOME BIREFRINGENCE-LIKE 9-RELATED"/>
    <property type="match status" value="1"/>
</dbReference>
<evidence type="ECO:0000256" key="7">
    <source>
        <dbReference type="SAM" id="Phobius"/>
    </source>
</evidence>
<reference evidence="10 11" key="1">
    <citation type="journal article" date="2020" name="IScience">
        <title>Genome Sequencing of the Endangered Kingdonia uniflora (Circaeasteraceae, Ranunculales) Reveals Potential Mechanisms of Evolutionary Specialization.</title>
        <authorList>
            <person name="Sun Y."/>
            <person name="Deng T."/>
            <person name="Zhang A."/>
            <person name="Moore M.J."/>
            <person name="Landis J.B."/>
            <person name="Lin N."/>
            <person name="Zhang H."/>
            <person name="Zhang X."/>
            <person name="Huang J."/>
            <person name="Zhang X."/>
            <person name="Sun H."/>
            <person name="Wang H."/>
        </authorList>
    </citation>
    <scope>NUCLEOTIDE SEQUENCE [LARGE SCALE GENOMIC DNA]</scope>
    <source>
        <strain evidence="10">TB1705</strain>
        <tissue evidence="10">Leaf</tissue>
    </source>
</reference>
<dbReference type="Pfam" id="PF13839">
    <property type="entry name" value="PC-Esterase"/>
    <property type="match status" value="2"/>
</dbReference>
<dbReference type="Proteomes" id="UP000541444">
    <property type="component" value="Unassembled WGS sequence"/>
</dbReference>
<evidence type="ECO:0000256" key="4">
    <source>
        <dbReference type="ARBA" id="ARBA00022968"/>
    </source>
</evidence>
<comment type="similarity">
    <text evidence="2">Belongs to the PC-esterase family. TBL subfamily.</text>
</comment>
<gene>
    <name evidence="10" type="ORF">GIB67_012724</name>
</gene>
<evidence type="ECO:0000259" key="9">
    <source>
        <dbReference type="Pfam" id="PF14416"/>
    </source>
</evidence>
<keyword evidence="3 7" id="KW-0812">Transmembrane</keyword>
<dbReference type="InterPro" id="IPR029962">
    <property type="entry name" value="TBL"/>
</dbReference>
<dbReference type="OrthoDB" id="630188at2759"/>
<keyword evidence="6 7" id="KW-0472">Membrane</keyword>
<dbReference type="GO" id="GO:0016413">
    <property type="term" value="F:O-acetyltransferase activity"/>
    <property type="evidence" value="ECO:0007669"/>
    <property type="project" value="InterPro"/>
</dbReference>
<dbReference type="PANTHER" id="PTHR32285:SF53">
    <property type="entry name" value="PROTEIN TRICHOME BIREFRINGENCE-LIKE 9"/>
    <property type="match status" value="1"/>
</dbReference>
<dbReference type="InterPro" id="IPR026057">
    <property type="entry name" value="TBL_C"/>
</dbReference>
<evidence type="ECO:0008006" key="12">
    <source>
        <dbReference type="Google" id="ProtNLM"/>
    </source>
</evidence>